<gene>
    <name evidence="2" type="ORF">I5907_13145</name>
</gene>
<dbReference type="EMBL" id="JADWYR010000002">
    <property type="protein sequence ID" value="MBG9377183.1"/>
    <property type="molecule type" value="Genomic_DNA"/>
</dbReference>
<protein>
    <submittedName>
        <fullName evidence="2">Uncharacterized protein</fullName>
    </submittedName>
</protein>
<reference evidence="2" key="1">
    <citation type="submission" date="2020-11" db="EMBL/GenBank/DDBJ databases">
        <title>Bacterial whole genome sequence for Panacibacter sp. DH6.</title>
        <authorList>
            <person name="Le V."/>
            <person name="Ko S."/>
            <person name="Ahn C.-Y."/>
            <person name="Oh H.-M."/>
        </authorList>
    </citation>
    <scope>NUCLEOTIDE SEQUENCE</scope>
    <source>
        <strain evidence="2">DH6</strain>
    </source>
</reference>
<dbReference type="AlphaFoldDB" id="A0A931E8P2"/>
<accession>A0A931E8P2</accession>
<evidence type="ECO:0000313" key="2">
    <source>
        <dbReference type="EMBL" id="MBG9377183.1"/>
    </source>
</evidence>
<keyword evidence="1" id="KW-0472">Membrane</keyword>
<feature type="transmembrane region" description="Helical" evidence="1">
    <location>
        <begin position="7"/>
        <end position="27"/>
    </location>
</feature>
<evidence type="ECO:0000313" key="3">
    <source>
        <dbReference type="Proteomes" id="UP000628448"/>
    </source>
</evidence>
<feature type="transmembrane region" description="Helical" evidence="1">
    <location>
        <begin position="76"/>
        <end position="97"/>
    </location>
</feature>
<dbReference type="Proteomes" id="UP000628448">
    <property type="component" value="Unassembled WGS sequence"/>
</dbReference>
<keyword evidence="3" id="KW-1185">Reference proteome</keyword>
<organism evidence="2 3">
    <name type="scientific">Panacibacter microcysteis</name>
    <dbReference type="NCBI Taxonomy" id="2793269"/>
    <lineage>
        <taxon>Bacteria</taxon>
        <taxon>Pseudomonadati</taxon>
        <taxon>Bacteroidota</taxon>
        <taxon>Chitinophagia</taxon>
        <taxon>Chitinophagales</taxon>
        <taxon>Chitinophagaceae</taxon>
        <taxon>Panacibacter</taxon>
    </lineage>
</organism>
<sequence length="187" mass="21421">MKKFIASWYIELFCALLTIACVTGVWMNALQQQVKQKGVTCFSIMQLELPRNEDSLRTILSNVAQQNATALVKQHLYIDFAFMPAVYIGTAFWLLIVGRNSRKINVFFIMLAALQIVPWVFDIIENTTLIKAINDPIHQLSINLQTFKTMVYIKFVIALGGALTAIFTCLRKLFIHRQNVYHVIAFM</sequence>
<dbReference type="RefSeq" id="WP_196991282.1">
    <property type="nucleotide sequence ID" value="NZ_JADWYR010000002.1"/>
</dbReference>
<keyword evidence="1" id="KW-1133">Transmembrane helix</keyword>
<name>A0A931E8P2_9BACT</name>
<comment type="caution">
    <text evidence="2">The sequence shown here is derived from an EMBL/GenBank/DDBJ whole genome shotgun (WGS) entry which is preliminary data.</text>
</comment>
<feature type="transmembrane region" description="Helical" evidence="1">
    <location>
        <begin position="104"/>
        <end position="121"/>
    </location>
</feature>
<evidence type="ECO:0000256" key="1">
    <source>
        <dbReference type="SAM" id="Phobius"/>
    </source>
</evidence>
<proteinExistence type="predicted"/>
<feature type="transmembrane region" description="Helical" evidence="1">
    <location>
        <begin position="151"/>
        <end position="170"/>
    </location>
</feature>
<keyword evidence="1" id="KW-0812">Transmembrane</keyword>